<evidence type="ECO:0000313" key="2">
    <source>
        <dbReference type="Proteomes" id="UP000616201"/>
    </source>
</evidence>
<organism evidence="1 2">
    <name type="scientific">Sphingobacterium hungaricum</name>
    <dbReference type="NCBI Taxonomy" id="2082723"/>
    <lineage>
        <taxon>Bacteria</taxon>
        <taxon>Pseudomonadati</taxon>
        <taxon>Bacteroidota</taxon>
        <taxon>Sphingobacteriia</taxon>
        <taxon>Sphingobacteriales</taxon>
        <taxon>Sphingobacteriaceae</taxon>
        <taxon>Sphingobacterium</taxon>
    </lineage>
</organism>
<comment type="caution">
    <text evidence="1">The sequence shown here is derived from an EMBL/GenBank/DDBJ whole genome shotgun (WGS) entry which is preliminary data.</text>
</comment>
<keyword evidence="2" id="KW-1185">Reference proteome</keyword>
<dbReference type="AlphaFoldDB" id="A0A928UYN7"/>
<dbReference type="EMBL" id="PRDK01000003">
    <property type="protein sequence ID" value="MBE8712999.1"/>
    <property type="molecule type" value="Genomic_DNA"/>
</dbReference>
<dbReference type="RefSeq" id="WP_196935733.1">
    <property type="nucleotide sequence ID" value="NZ_MU158698.1"/>
</dbReference>
<evidence type="ECO:0000313" key="1">
    <source>
        <dbReference type="EMBL" id="MBE8712999.1"/>
    </source>
</evidence>
<protein>
    <submittedName>
        <fullName evidence="1">Uncharacterized protein</fullName>
    </submittedName>
</protein>
<dbReference type="PROSITE" id="PS51257">
    <property type="entry name" value="PROKAR_LIPOPROTEIN"/>
    <property type="match status" value="1"/>
</dbReference>
<sequence length="262" mass="29195">MQINLTKPASILPILVLLLISISSCNRYYYQPNAVNAPMLSNRNDAKILVSGNGGVGTSSSGDYSSEVINLQASYSPLKYVGLMGNYANYRYDTYEEVPEDGEVDAHANLLEGGIGGYYPIILNEKGFKLVADTYVGYGAGKLNSDVKMNFDRIFIQPGINLTTPFFDAGFAARISGIKYSDFNSNGMLQFYVEQQGLQDITSKRHFFFEPAITLRGGYKFVKGQLQVVRSASLNNLDWKYNDTMFTLGLFISIEEFFKLKK</sequence>
<accession>A0A928UYN7</accession>
<proteinExistence type="predicted"/>
<reference evidence="1" key="1">
    <citation type="submission" date="2018-02" db="EMBL/GenBank/DDBJ databases">
        <authorList>
            <person name="Vasarhelyi B.M."/>
            <person name="Deshmukh S."/>
            <person name="Balint B."/>
            <person name="Kukolya J."/>
        </authorList>
    </citation>
    <scope>NUCLEOTIDE SEQUENCE</scope>
    <source>
        <strain evidence="1">KB22</strain>
    </source>
</reference>
<name>A0A928UYN7_9SPHI</name>
<dbReference type="Proteomes" id="UP000616201">
    <property type="component" value="Unassembled WGS sequence"/>
</dbReference>
<gene>
    <name evidence="1" type="ORF">C4F49_04835</name>
</gene>